<dbReference type="SUPFAM" id="SSF49785">
    <property type="entry name" value="Galactose-binding domain-like"/>
    <property type="match status" value="1"/>
</dbReference>
<dbReference type="GO" id="GO:0005764">
    <property type="term" value="C:lysosome"/>
    <property type="evidence" value="ECO:0007669"/>
    <property type="project" value="TreeGrafter"/>
</dbReference>
<sequence>MKKMNFIKKSCYAATLLLLLAGGQAGAQQNTPADKMTWWKEAKFGMFIHWGVYAELAGRYQGQEVPKFGEWIMNYAKIPVATYQAYAKQFNPVKYNADAWVKAAKDAGMKYIIITAKHHDGFALFDSKVTDWDVVDATPYGKDLLAQLVAACHRHGMKIGFYYSQSQDWHHPGGAAGSIGTWDKAPKPDTAAKDGHWDVAQNGDYDAYLNKIAVPQVKELLSRYGNIDVLWWDTPVRMTPERAVHFTELLKPYPKLITNNRLGGGVKGDTETPEQFVPATGFPGRTWETCMTMNDTWGFKADDHNWKSSSFLIRNLIDIVSKGGNFLLNVGPTAQGEMPEPSLQRLAEVGKWVKANAESIYGTTASPFPYLSWGRATRKGQKLYLHVFDYPADGMLHVPMTNQITGAHLLAGNGLKLQVLSRKGYSAIKLPVNCPDTVSTVVEVDFKGEPQVLPLPMLGKLVTVSSQKSAEDKPTNISDLDPTTRWTAAAGKHEATVAVDLGAPVAIGSFSIDEPWHPWDHRSQQVQLEYFKNGQWVKATEVNTNGASQTVKMAPVTASKFRLQIKNDFAEPSLMDWQLYRAE</sequence>
<dbReference type="GO" id="GO:0016139">
    <property type="term" value="P:glycoside catabolic process"/>
    <property type="evidence" value="ECO:0007669"/>
    <property type="project" value="TreeGrafter"/>
</dbReference>
<dbReference type="Pfam" id="PF01120">
    <property type="entry name" value="Alpha_L_fucos"/>
    <property type="match status" value="1"/>
</dbReference>
<feature type="signal peptide" evidence="7">
    <location>
        <begin position="1"/>
        <end position="27"/>
    </location>
</feature>
<reference evidence="10 11" key="1">
    <citation type="submission" date="2018-04" db="EMBL/GenBank/DDBJ databases">
        <title>Genomic Encyclopedia of Archaeal and Bacterial Type Strains, Phase II (KMG-II): from individual species to whole genera.</title>
        <authorList>
            <person name="Goeker M."/>
        </authorList>
    </citation>
    <scope>NUCLEOTIDE SEQUENCE [LARGE SCALE GENOMIC DNA]</scope>
    <source>
        <strain evidence="10 11">DSM 26809</strain>
    </source>
</reference>
<dbReference type="PANTHER" id="PTHR10030">
    <property type="entry name" value="ALPHA-L-FUCOSIDASE"/>
    <property type="match status" value="1"/>
</dbReference>
<evidence type="ECO:0000259" key="9">
    <source>
        <dbReference type="Pfam" id="PF01120"/>
    </source>
</evidence>
<dbReference type="InterPro" id="IPR057739">
    <property type="entry name" value="Glyco_hydro_29_N"/>
</dbReference>
<dbReference type="Proteomes" id="UP000244168">
    <property type="component" value="Unassembled WGS sequence"/>
</dbReference>
<dbReference type="InterPro" id="IPR016286">
    <property type="entry name" value="FUC_metazoa-typ"/>
</dbReference>
<evidence type="ECO:0000256" key="4">
    <source>
        <dbReference type="ARBA" id="ARBA00022729"/>
    </source>
</evidence>
<evidence type="ECO:0000313" key="10">
    <source>
        <dbReference type="EMBL" id="PTQ98116.1"/>
    </source>
</evidence>
<name>A0A2T5JB65_9SPHI</name>
<accession>A0A2T5JB65</accession>
<dbReference type="EMBL" id="QAOQ01000003">
    <property type="protein sequence ID" value="PTQ98116.1"/>
    <property type="molecule type" value="Genomic_DNA"/>
</dbReference>
<evidence type="ECO:0000313" key="11">
    <source>
        <dbReference type="Proteomes" id="UP000244168"/>
    </source>
</evidence>
<feature type="domain" description="F5/8 type C" evidence="8">
    <location>
        <begin position="462"/>
        <end position="567"/>
    </location>
</feature>
<dbReference type="InterPro" id="IPR013780">
    <property type="entry name" value="Glyco_hydro_b"/>
</dbReference>
<keyword evidence="6" id="KW-0326">Glycosidase</keyword>
<keyword evidence="11" id="KW-1185">Reference proteome</keyword>
<keyword evidence="5" id="KW-0378">Hydrolase</keyword>
<evidence type="ECO:0000256" key="5">
    <source>
        <dbReference type="ARBA" id="ARBA00022801"/>
    </source>
</evidence>
<dbReference type="AlphaFoldDB" id="A0A2T5JB65"/>
<dbReference type="InterPro" id="IPR000933">
    <property type="entry name" value="Glyco_hydro_29"/>
</dbReference>
<keyword evidence="4 7" id="KW-0732">Signal</keyword>
<feature type="domain" description="Glycoside hydrolase family 29 N-terminal" evidence="9">
    <location>
        <begin position="35"/>
        <end position="358"/>
    </location>
</feature>
<feature type="chain" id="PRO_5015525178" description="alpha-L-fucosidase" evidence="7">
    <location>
        <begin position="28"/>
        <end position="583"/>
    </location>
</feature>
<dbReference type="SMART" id="SM00812">
    <property type="entry name" value="Alpha_L_fucos"/>
    <property type="match status" value="1"/>
</dbReference>
<gene>
    <name evidence="10" type="ORF">C8P68_103276</name>
</gene>
<comment type="caution">
    <text evidence="10">The sequence shown here is derived from an EMBL/GenBank/DDBJ whole genome shotgun (WGS) entry which is preliminary data.</text>
</comment>
<dbReference type="GO" id="GO:0004560">
    <property type="term" value="F:alpha-L-fucosidase activity"/>
    <property type="evidence" value="ECO:0007669"/>
    <property type="project" value="InterPro"/>
</dbReference>
<dbReference type="GO" id="GO:0006004">
    <property type="term" value="P:fucose metabolic process"/>
    <property type="evidence" value="ECO:0007669"/>
    <property type="project" value="InterPro"/>
</dbReference>
<dbReference type="Pfam" id="PF00754">
    <property type="entry name" value="F5_F8_type_C"/>
    <property type="match status" value="1"/>
</dbReference>
<dbReference type="PANTHER" id="PTHR10030:SF37">
    <property type="entry name" value="ALPHA-L-FUCOSIDASE-RELATED"/>
    <property type="match status" value="1"/>
</dbReference>
<comment type="function">
    <text evidence="1">Alpha-L-fucosidase is responsible for hydrolyzing the alpha-1,6-linked fucose joined to the reducing-end N-acetylglucosamine of the carbohydrate moieties of glycoproteins.</text>
</comment>
<evidence type="ECO:0000259" key="8">
    <source>
        <dbReference type="Pfam" id="PF00754"/>
    </source>
</evidence>
<dbReference type="PRINTS" id="PR00741">
    <property type="entry name" value="GLHYDRLASE29"/>
</dbReference>
<evidence type="ECO:0000256" key="7">
    <source>
        <dbReference type="SAM" id="SignalP"/>
    </source>
</evidence>
<dbReference type="InterPro" id="IPR008979">
    <property type="entry name" value="Galactose-bd-like_sf"/>
</dbReference>
<dbReference type="EC" id="3.2.1.51" evidence="3"/>
<dbReference type="InterPro" id="IPR017853">
    <property type="entry name" value="GH"/>
</dbReference>
<evidence type="ECO:0000256" key="1">
    <source>
        <dbReference type="ARBA" id="ARBA00004071"/>
    </source>
</evidence>
<dbReference type="OrthoDB" id="107551at2"/>
<comment type="similarity">
    <text evidence="2">Belongs to the glycosyl hydrolase 29 family.</text>
</comment>
<dbReference type="Gene3D" id="2.60.120.260">
    <property type="entry name" value="Galactose-binding domain-like"/>
    <property type="match status" value="1"/>
</dbReference>
<dbReference type="Gene3D" id="3.20.20.80">
    <property type="entry name" value="Glycosidases"/>
    <property type="match status" value="1"/>
</dbReference>
<proteinExistence type="inferred from homology"/>
<protein>
    <recommendedName>
        <fullName evidence="3">alpha-L-fucosidase</fullName>
        <ecNumber evidence="3">3.2.1.51</ecNumber>
    </recommendedName>
</protein>
<evidence type="ECO:0000256" key="2">
    <source>
        <dbReference type="ARBA" id="ARBA00007951"/>
    </source>
</evidence>
<organism evidence="10 11">
    <name type="scientific">Mucilaginibacter yixingensis</name>
    <dbReference type="NCBI Taxonomy" id="1295612"/>
    <lineage>
        <taxon>Bacteria</taxon>
        <taxon>Pseudomonadati</taxon>
        <taxon>Bacteroidota</taxon>
        <taxon>Sphingobacteriia</taxon>
        <taxon>Sphingobacteriales</taxon>
        <taxon>Sphingobacteriaceae</taxon>
        <taxon>Mucilaginibacter</taxon>
    </lineage>
</organism>
<dbReference type="Gene3D" id="2.60.40.1180">
    <property type="entry name" value="Golgi alpha-mannosidase II"/>
    <property type="match status" value="1"/>
</dbReference>
<dbReference type="SUPFAM" id="SSF51445">
    <property type="entry name" value="(Trans)glycosidases"/>
    <property type="match status" value="1"/>
</dbReference>
<evidence type="ECO:0000256" key="6">
    <source>
        <dbReference type="ARBA" id="ARBA00023295"/>
    </source>
</evidence>
<evidence type="ECO:0000256" key="3">
    <source>
        <dbReference type="ARBA" id="ARBA00012662"/>
    </source>
</evidence>
<dbReference type="InterPro" id="IPR000421">
    <property type="entry name" value="FA58C"/>
</dbReference>